<reference evidence="1" key="1">
    <citation type="submission" date="2006-12" db="EMBL/GenBank/DDBJ databases">
        <title>Complete sequence of Pyrobaculum islandicum DSM 4184.</title>
        <authorList>
            <person name="Copeland A."/>
            <person name="Lucas S."/>
            <person name="Lapidus A."/>
            <person name="Barry K."/>
            <person name="Detter J.C."/>
            <person name="Glavina del Rio T."/>
            <person name="Dalin E."/>
            <person name="Tice H."/>
            <person name="Pitluck S."/>
            <person name="Meincke L."/>
            <person name="Brettin T."/>
            <person name="Bruce D."/>
            <person name="Han C."/>
            <person name="Tapia R."/>
            <person name="Gilna P."/>
            <person name="Schmutz J."/>
            <person name="Larimer F."/>
            <person name="Land M."/>
            <person name="Hauser L."/>
            <person name="Kyrpides N."/>
            <person name="Mikhailova N."/>
            <person name="Cozen A.E."/>
            <person name="Fitz-Gibbon S.T."/>
            <person name="House C.H."/>
            <person name="Saltikov C."/>
            <person name="Lowe T."/>
            <person name="Richardson P."/>
        </authorList>
    </citation>
    <scope>NUCLEOTIDE SEQUENCE [LARGE SCALE GENOMIC DNA]</scope>
    <source>
        <strain evidence="1">DSM 4184</strain>
    </source>
</reference>
<dbReference type="KEGG" id="pis:Pisl_1109"/>
<dbReference type="AlphaFoldDB" id="A1RTJ8"/>
<dbReference type="EMBL" id="CP000504">
    <property type="protein sequence ID" value="ABL88280.1"/>
    <property type="molecule type" value="Genomic_DNA"/>
</dbReference>
<gene>
    <name evidence="1" type="ordered locus">Pisl_1109</name>
</gene>
<name>A1RTJ8_PYRIL</name>
<dbReference type="eggNOG" id="arCOG05461">
    <property type="taxonomic scope" value="Archaea"/>
</dbReference>
<evidence type="ECO:0000313" key="1">
    <source>
        <dbReference type="EMBL" id="ABL88280.1"/>
    </source>
</evidence>
<dbReference type="RefSeq" id="WP_011762855.1">
    <property type="nucleotide sequence ID" value="NC_008701.1"/>
</dbReference>
<dbReference type="STRING" id="384616.Pisl_1109"/>
<keyword evidence="2" id="KW-1185">Reference proteome</keyword>
<sequence>MRLFLLLLVLTAAVLYALETEHFIVTPDDPVLAKYLENAYSYYRDRGLSPAPPCGGSKYVVYIDPSSPYDGYTEFGGGCIIKVVFKPSYTMRLVYHEVGHVFFASYDLSNDYFWVDEATPEAMASVATGVYYFPDKYFSDRLYRVNPFSLGEDRIYDWYKYSAVVAWYLQNTQSWADILRNFSTRQGAASLYVRFLLALNKGITLGQKTYVPDRERVEVAPGSMRIYPDLPGFTAAYYEVVVPQSGVLKITAFGDGVDNMISNIALNRDILVTNGTLLLAVVNNSSETLRPTLVFYLSSLQAKVVDGLYADGKISVRLYATYNLERVNGVVKVNGTPVEFLDGIATYNFTGPLKPYVLKLEYNDSRAYIYLNLSQPLLSVMPNILYLDEGGHGVLNVTLKNPNPIAVRCSFDSTGLRLVPIDIFLPSGNTTTFKLGFWVTDIPQGRVKIRCGPASTEVSVFKPTYSLDFNLDTWSGVLSVRVGSTILNYSTKLPANISISYDSYIVTILRIPMPKLVVNVSSPRLVGNSIGYTLRLKVEGPPWAKFRGTVRLNNEERGSYSGGVFSLDIQLQPGVTRDIGVAIGKLETRVTINVPNVETEIIPKYAVVRNDNVILLAEIKHNIEGNADVEFHGMCKRLNLLEQDAVVLNCKYNDTLVVSYTSFHRERYREVYLPKPRVSITFLHGVVSPEKFNGLFNITVEVCNPSVDSRYEIDLDSKRVVLHVKNGTCASNYAIVEFESSYSPMLVFNLTTFFGSFSQRLFIPPPAVEYRLRRWVIQGNKETALVDLLVEAAKNYTYVVMGREISGRDSLSIEVEATGGVAVVKYGFGTIHIPRPPLQIITKPILLEVNTSATLDVEVKVPTSPELYINASLTTNFGLIKQVSLHPGISKFKLEVPKVSKPGVYNLSIAIGPYVNYTEVTVYQISNISIIALPKVPVGYPVRLDVKGYTNPPGVVRVSLTLNGCIRNMSLVRLNSSLVLKIDRPCAINATVSSNTTKAVVKIEWASLTAELRYYKLGVLRNIPIFPIHNFSVTVLLGDTPVDGHVRVVGDFDKLGFVNYTIYVEYMGMVNRTSFVGFAVPINSYIAANKTVALLSPKARPYFIYLIEKAVTTGDWSLVDGISKLYSDIPTPFTIVARFLVEKALEDGREPNIYVIESLRKIEPVLLGIVGGVFLAMLRRVL</sequence>
<organism evidence="1 2">
    <name type="scientific">Pyrobaculum islandicum (strain DSM 4184 / JCM 9189 / GEO3)</name>
    <dbReference type="NCBI Taxonomy" id="384616"/>
    <lineage>
        <taxon>Archaea</taxon>
        <taxon>Thermoproteota</taxon>
        <taxon>Thermoprotei</taxon>
        <taxon>Thermoproteales</taxon>
        <taxon>Thermoproteaceae</taxon>
        <taxon>Pyrobaculum</taxon>
    </lineage>
</organism>
<dbReference type="Proteomes" id="UP000002595">
    <property type="component" value="Chromosome"/>
</dbReference>
<dbReference type="GeneID" id="4617209"/>
<dbReference type="OrthoDB" id="28958at2157"/>
<protein>
    <submittedName>
        <fullName evidence="1">Uncharacterized protein</fullName>
    </submittedName>
</protein>
<proteinExistence type="predicted"/>
<dbReference type="HOGENOM" id="CLU_272814_0_0_2"/>
<evidence type="ECO:0000313" key="2">
    <source>
        <dbReference type="Proteomes" id="UP000002595"/>
    </source>
</evidence>
<accession>A1RTJ8</accession>